<gene>
    <name evidence="2" type="ORF">NCTC11429_04340</name>
</gene>
<dbReference type="GeneID" id="78464936"/>
<dbReference type="PANTHER" id="PTHR33498">
    <property type="entry name" value="TRANSPOSASE FOR INSERTION SEQUENCE ELEMENT IS1557"/>
    <property type="match status" value="1"/>
</dbReference>
<dbReference type="Pfam" id="PF01610">
    <property type="entry name" value="DDE_Tnp_ISL3"/>
    <property type="match status" value="2"/>
</dbReference>
<dbReference type="NCBIfam" id="NF033550">
    <property type="entry name" value="transpos_ISL3"/>
    <property type="match status" value="1"/>
</dbReference>
<evidence type="ECO:0000259" key="1">
    <source>
        <dbReference type="PROSITE" id="PS50531"/>
    </source>
</evidence>
<dbReference type="InterPro" id="IPR002560">
    <property type="entry name" value="Transposase_DDE"/>
</dbReference>
<name>A0A4U9W1G9_9SPHI</name>
<organism evidence="2 3">
    <name type="scientific">Sphingobacterium thalpophilum</name>
    <dbReference type="NCBI Taxonomy" id="259"/>
    <lineage>
        <taxon>Bacteria</taxon>
        <taxon>Pseudomonadati</taxon>
        <taxon>Bacteroidota</taxon>
        <taxon>Sphingobacteriia</taxon>
        <taxon>Sphingobacteriales</taxon>
        <taxon>Sphingobacteriaceae</taxon>
        <taxon>Sphingobacterium</taxon>
    </lineage>
</organism>
<reference evidence="2 3" key="1">
    <citation type="submission" date="2019-05" db="EMBL/GenBank/DDBJ databases">
        <authorList>
            <consortium name="Pathogen Informatics"/>
        </authorList>
    </citation>
    <scope>NUCLEOTIDE SEQUENCE [LARGE SCALE GENOMIC DNA]</scope>
    <source>
        <strain evidence="2 3">NCTC11429</strain>
    </source>
</reference>
<dbReference type="Proteomes" id="UP000308196">
    <property type="component" value="Chromosome"/>
</dbReference>
<dbReference type="EMBL" id="LR590484">
    <property type="protein sequence ID" value="VTR51434.1"/>
    <property type="molecule type" value="Genomic_DNA"/>
</dbReference>
<dbReference type="PROSITE" id="PS50531">
    <property type="entry name" value="HTH_IS21"/>
    <property type="match status" value="1"/>
</dbReference>
<dbReference type="InterPro" id="IPR017894">
    <property type="entry name" value="HTH_IS21_transposase_type"/>
</dbReference>
<sequence length="540" mass="61723">MNASKLVFSNGDRFKVISVDNRQDELRIYVQSGTGSVSCPNCCIPSKRIHSYYTRKIADLPVFGKTSVIFLRSRKFYCRHQECPFKVFTERFEHYFKPYRRKTDRLENKIRQLGLLAGGRPAERICDLVSMPSSDTTILRLIENEAFSPSEGVTAVGVDDWAYKKRNSYGSILVNLHTGKAIDLLPDREEETLRKWLEMRPEIKVMSRDRYSNYQKAIIAGAPQAIQVTDRWHLLKNLSEAVQKVLVRQYSKVNAMLSPKQPLNEAEKAVCGQNISGGDKRSEENPQGGIRLQRFKQLKELQGKGHSIRAMARHLNMSRRTIKRYLDMKTLPRRSQSRNNPIEKFFPYIRKRMEEESDILLTTIWQELKSQGYKGAYSTLSEALKYYGVQVGKKAGRTKKLPTQAGASFKPASTAIWFVSDHAKLKEGQQKLISELCTSSEDLQEIFTLAQSFRKMMSERSGNTDLKEWIDKSNKSGVKEMASFAKGLLADCKAVENALSLPWSNGPVEGNVNRLKTIKRQMYGRAGFDLLRKRVVYSPS</sequence>
<dbReference type="RefSeq" id="WP_138097002.1">
    <property type="nucleotide sequence ID" value="NZ_LR590484.1"/>
</dbReference>
<dbReference type="PANTHER" id="PTHR33498:SF1">
    <property type="entry name" value="TRANSPOSASE FOR INSERTION SEQUENCE ELEMENT IS1557"/>
    <property type="match status" value="1"/>
</dbReference>
<proteinExistence type="predicted"/>
<accession>A0A4U9W1G9</accession>
<dbReference type="AlphaFoldDB" id="A0A4U9W1G9"/>
<dbReference type="InterPro" id="IPR029261">
    <property type="entry name" value="Transposase_Znf"/>
</dbReference>
<dbReference type="InterPro" id="IPR047951">
    <property type="entry name" value="Transpos_ISL3"/>
</dbReference>
<dbReference type="Pfam" id="PF14690">
    <property type="entry name" value="Zn_ribbon_ISL3"/>
    <property type="match status" value="1"/>
</dbReference>
<protein>
    <submittedName>
        <fullName evidence="2">Transposase and inactivated derivatives</fullName>
    </submittedName>
</protein>
<evidence type="ECO:0000313" key="2">
    <source>
        <dbReference type="EMBL" id="VTR51434.1"/>
    </source>
</evidence>
<evidence type="ECO:0000313" key="3">
    <source>
        <dbReference type="Proteomes" id="UP000308196"/>
    </source>
</evidence>
<dbReference type="KEGG" id="stha:NCTC11429_04340"/>
<feature type="domain" description="HTH IS21-type" evidence="1">
    <location>
        <begin position="293"/>
        <end position="353"/>
    </location>
</feature>